<dbReference type="OrthoDB" id="10305416at2759"/>
<dbReference type="AlphaFoldDB" id="A0A0F4GR00"/>
<dbReference type="EMBL" id="LAFY01000392">
    <property type="protein sequence ID" value="KJX98625.1"/>
    <property type="molecule type" value="Genomic_DNA"/>
</dbReference>
<organism evidence="2 3">
    <name type="scientific">Zymoseptoria brevis</name>
    <dbReference type="NCBI Taxonomy" id="1047168"/>
    <lineage>
        <taxon>Eukaryota</taxon>
        <taxon>Fungi</taxon>
        <taxon>Dikarya</taxon>
        <taxon>Ascomycota</taxon>
        <taxon>Pezizomycotina</taxon>
        <taxon>Dothideomycetes</taxon>
        <taxon>Dothideomycetidae</taxon>
        <taxon>Mycosphaerellales</taxon>
        <taxon>Mycosphaerellaceae</taxon>
        <taxon>Zymoseptoria</taxon>
    </lineage>
</organism>
<protein>
    <submittedName>
        <fullName evidence="2">Uncharacterized protein</fullName>
    </submittedName>
</protein>
<evidence type="ECO:0000256" key="1">
    <source>
        <dbReference type="SAM" id="MobiDB-lite"/>
    </source>
</evidence>
<feature type="compositionally biased region" description="Pro residues" evidence="1">
    <location>
        <begin position="412"/>
        <end position="421"/>
    </location>
</feature>
<reference evidence="2 3" key="1">
    <citation type="submission" date="2015-03" db="EMBL/GenBank/DDBJ databases">
        <title>RNA-seq based gene annotation and comparative genomics of four Zymoseptoria species reveal species-specific pathogenicity related genes and transposable element activity.</title>
        <authorList>
            <person name="Grandaubert J."/>
            <person name="Bhattacharyya A."/>
            <person name="Stukenbrock E.H."/>
        </authorList>
    </citation>
    <scope>NUCLEOTIDE SEQUENCE [LARGE SCALE GENOMIC DNA]</scope>
    <source>
        <strain evidence="2 3">Zb18110</strain>
    </source>
</reference>
<dbReference type="Proteomes" id="UP000033647">
    <property type="component" value="Unassembled WGS sequence"/>
</dbReference>
<gene>
    <name evidence="2" type="ORF">TI39_contig400g00001</name>
</gene>
<feature type="region of interest" description="Disordered" evidence="1">
    <location>
        <begin position="460"/>
        <end position="507"/>
    </location>
</feature>
<feature type="compositionally biased region" description="Polar residues" evidence="1">
    <location>
        <begin position="146"/>
        <end position="168"/>
    </location>
</feature>
<evidence type="ECO:0000313" key="2">
    <source>
        <dbReference type="EMBL" id="KJX98625.1"/>
    </source>
</evidence>
<name>A0A0F4GR00_9PEZI</name>
<proteinExistence type="predicted"/>
<sequence>MATPSLEPGHAYYGSELDILSALSHPKGRSCPVVVGRTHTACEWSIGRSRTHRIMYLLEDLQFHKSNMADASHYNDTYDDKFFTTPIARIAWLIAQNTFCSKHDPDFHEAELKTRFNDIYHRALKCTLFSDPAGDLNSNFKSFDQTLPSSVDSPHTPPNLQTLPSLVDSSHAPPTLKRARDDRITPPQQSPSAKRARRSVDQNAPAWWDSTFGQSLHVGTPQGEDVPAGGYADVAKDLENFDHNPPPPPFNPTALTATLPLGTTFCDDTQLWSPANNQRAYDIMREELDSNDHVDVPDSQAQSPSAAKLARIHSVQASSTKRPIQTVYPSPPLLNDWWDPNAFFSLPVDGDVAQDPPLPLANMADVTIKELFPDYVHVPNHSQDLESGGHNSVPTSNPADHSADDQAQQTGCPPPPPPAPNDPSHNDLENFDWNFDWNICWDMSWDMDLTNLPFLPSGDDLTIPQPDHPTQAVAPLPSGDGSESQQQMMEGAGEDEERAGGRLDAVL</sequence>
<comment type="caution">
    <text evidence="2">The sequence shown here is derived from an EMBL/GenBank/DDBJ whole genome shotgun (WGS) entry which is preliminary data.</text>
</comment>
<feature type="region of interest" description="Disordered" evidence="1">
    <location>
        <begin position="146"/>
        <end position="206"/>
    </location>
</feature>
<evidence type="ECO:0000313" key="3">
    <source>
        <dbReference type="Proteomes" id="UP000033647"/>
    </source>
</evidence>
<keyword evidence="3" id="KW-1185">Reference proteome</keyword>
<feature type="region of interest" description="Disordered" evidence="1">
    <location>
        <begin position="379"/>
        <end position="427"/>
    </location>
</feature>
<feature type="compositionally biased region" description="Polar residues" evidence="1">
    <location>
        <begin position="389"/>
        <end position="411"/>
    </location>
</feature>
<accession>A0A0F4GR00</accession>